<sequence length="216" mass="23809">MVWLDSRHPRLVDQSRPKARFPLLPPTTAGRQVLVVVQVSRPSVTIGASPSAPAQEPDLDEQLLVIIKHISSETTGAMHKEGITELHHFLKAHPHKKAKVDKMLESTGPAFRKYITRALASRAVEDEERNVTIANTLSKLESNTRERTLSSSTTSPIPTSPRSPARSSIAEMPDPQQEKLSRLHDLFQYRSSTASNGSSHGRSTPTTFTSRLPPPS</sequence>
<evidence type="ECO:0000313" key="2">
    <source>
        <dbReference type="EMBL" id="KAK7693579.1"/>
    </source>
</evidence>
<evidence type="ECO:0000256" key="1">
    <source>
        <dbReference type="SAM" id="MobiDB-lite"/>
    </source>
</evidence>
<proteinExistence type="predicted"/>
<dbReference type="EMBL" id="JASBNA010000003">
    <property type="protein sequence ID" value="KAK7693579.1"/>
    <property type="molecule type" value="Genomic_DNA"/>
</dbReference>
<reference evidence="2 3" key="1">
    <citation type="submission" date="2022-09" db="EMBL/GenBank/DDBJ databases">
        <authorList>
            <person name="Palmer J.M."/>
        </authorList>
    </citation>
    <scope>NUCLEOTIDE SEQUENCE [LARGE SCALE GENOMIC DNA]</scope>
    <source>
        <strain evidence="2 3">DSM 7382</strain>
    </source>
</reference>
<feature type="compositionally biased region" description="Low complexity" evidence="1">
    <location>
        <begin position="149"/>
        <end position="170"/>
    </location>
</feature>
<organism evidence="2 3">
    <name type="scientific">Cerrena zonata</name>
    <dbReference type="NCBI Taxonomy" id="2478898"/>
    <lineage>
        <taxon>Eukaryota</taxon>
        <taxon>Fungi</taxon>
        <taxon>Dikarya</taxon>
        <taxon>Basidiomycota</taxon>
        <taxon>Agaricomycotina</taxon>
        <taxon>Agaricomycetes</taxon>
        <taxon>Polyporales</taxon>
        <taxon>Cerrenaceae</taxon>
        <taxon>Cerrena</taxon>
    </lineage>
</organism>
<feature type="compositionally biased region" description="Basic and acidic residues" evidence="1">
    <location>
        <begin position="176"/>
        <end position="187"/>
    </location>
</feature>
<name>A0AAW0GVM5_9APHY</name>
<dbReference type="AlphaFoldDB" id="A0AAW0GVM5"/>
<gene>
    <name evidence="2" type="ORF">QCA50_003148</name>
</gene>
<accession>A0AAW0GVM5</accession>
<keyword evidence="3" id="KW-1185">Reference proteome</keyword>
<comment type="caution">
    <text evidence="2">The sequence shown here is derived from an EMBL/GenBank/DDBJ whole genome shotgun (WGS) entry which is preliminary data.</text>
</comment>
<feature type="compositionally biased region" description="Polar residues" evidence="1">
    <location>
        <begin position="189"/>
        <end position="210"/>
    </location>
</feature>
<dbReference type="Proteomes" id="UP001385951">
    <property type="component" value="Unassembled WGS sequence"/>
</dbReference>
<protein>
    <submittedName>
        <fullName evidence="2">Uncharacterized protein</fullName>
    </submittedName>
</protein>
<feature type="region of interest" description="Disordered" evidence="1">
    <location>
        <begin position="142"/>
        <end position="216"/>
    </location>
</feature>
<evidence type="ECO:0000313" key="3">
    <source>
        <dbReference type="Proteomes" id="UP001385951"/>
    </source>
</evidence>